<evidence type="ECO:0000256" key="1">
    <source>
        <dbReference type="SAM" id="Phobius"/>
    </source>
</evidence>
<dbReference type="Proteomes" id="UP000009168">
    <property type="component" value="Unassembled WGS sequence"/>
</dbReference>
<dbReference type="EMBL" id="GG662260">
    <property type="protein sequence ID" value="EWS71199.1"/>
    <property type="molecule type" value="Genomic_DNA"/>
</dbReference>
<name>W7XE99_TETTS</name>
<keyword evidence="3" id="KW-1185">Reference proteome</keyword>
<dbReference type="RefSeq" id="XP_012656252.1">
    <property type="nucleotide sequence ID" value="XM_012800798.1"/>
</dbReference>
<gene>
    <name evidence="2" type="ORF">TTHERM_000688439</name>
</gene>
<feature type="transmembrane region" description="Helical" evidence="1">
    <location>
        <begin position="66"/>
        <end position="86"/>
    </location>
</feature>
<dbReference type="GeneID" id="24440205"/>
<protein>
    <submittedName>
        <fullName evidence="2">Transmembrane protein, putative</fullName>
    </submittedName>
</protein>
<keyword evidence="1" id="KW-1133">Transmembrane helix</keyword>
<dbReference type="InParanoid" id="W7XE99"/>
<accession>W7XE99</accession>
<dbReference type="AlphaFoldDB" id="W7XE99"/>
<evidence type="ECO:0000313" key="2">
    <source>
        <dbReference type="EMBL" id="EWS71199.1"/>
    </source>
</evidence>
<keyword evidence="1" id="KW-0472">Membrane</keyword>
<reference evidence="3" key="1">
    <citation type="journal article" date="2006" name="PLoS Biol.">
        <title>Macronuclear genome sequence of the ciliate Tetrahymena thermophila, a model eukaryote.</title>
        <authorList>
            <person name="Eisen J.A."/>
            <person name="Coyne R.S."/>
            <person name="Wu M."/>
            <person name="Wu D."/>
            <person name="Thiagarajan M."/>
            <person name="Wortman J.R."/>
            <person name="Badger J.H."/>
            <person name="Ren Q."/>
            <person name="Amedeo P."/>
            <person name="Jones K.M."/>
            <person name="Tallon L.J."/>
            <person name="Delcher A.L."/>
            <person name="Salzberg S.L."/>
            <person name="Silva J.C."/>
            <person name="Haas B.J."/>
            <person name="Majoros W.H."/>
            <person name="Farzad M."/>
            <person name="Carlton J.M."/>
            <person name="Smith R.K. Jr."/>
            <person name="Garg J."/>
            <person name="Pearlman R.E."/>
            <person name="Karrer K.M."/>
            <person name="Sun L."/>
            <person name="Manning G."/>
            <person name="Elde N.C."/>
            <person name="Turkewitz A.P."/>
            <person name="Asai D.J."/>
            <person name="Wilkes D.E."/>
            <person name="Wang Y."/>
            <person name="Cai H."/>
            <person name="Collins K."/>
            <person name="Stewart B.A."/>
            <person name="Lee S.R."/>
            <person name="Wilamowska K."/>
            <person name="Weinberg Z."/>
            <person name="Ruzzo W.L."/>
            <person name="Wloga D."/>
            <person name="Gaertig J."/>
            <person name="Frankel J."/>
            <person name="Tsao C.-C."/>
            <person name="Gorovsky M.A."/>
            <person name="Keeling P.J."/>
            <person name="Waller R.F."/>
            <person name="Patron N.J."/>
            <person name="Cherry J.M."/>
            <person name="Stover N.A."/>
            <person name="Krieger C.J."/>
            <person name="del Toro C."/>
            <person name="Ryder H.F."/>
            <person name="Williamson S.C."/>
            <person name="Barbeau R.A."/>
            <person name="Hamilton E.P."/>
            <person name="Orias E."/>
        </authorList>
    </citation>
    <scope>NUCLEOTIDE SEQUENCE [LARGE SCALE GENOMIC DNA]</scope>
    <source>
        <strain evidence="3">SB210</strain>
    </source>
</reference>
<organism evidence="2 3">
    <name type="scientific">Tetrahymena thermophila (strain SB210)</name>
    <dbReference type="NCBI Taxonomy" id="312017"/>
    <lineage>
        <taxon>Eukaryota</taxon>
        <taxon>Sar</taxon>
        <taxon>Alveolata</taxon>
        <taxon>Ciliophora</taxon>
        <taxon>Intramacronucleata</taxon>
        <taxon>Oligohymenophorea</taxon>
        <taxon>Hymenostomatida</taxon>
        <taxon>Tetrahymenina</taxon>
        <taxon>Tetrahymenidae</taxon>
        <taxon>Tetrahymena</taxon>
    </lineage>
</organism>
<sequence length="112" mass="13474">MLYHIINIIFLKIIFYISYLNYQSTLCYLDLLNVVIITILSFNKPNIGQLLFQSQNAYLQEYQQSYIINCKIVVYQKIIIIYIRVLRLRTTRGIIKFMISSQICIRLKYSYK</sequence>
<evidence type="ECO:0000313" key="3">
    <source>
        <dbReference type="Proteomes" id="UP000009168"/>
    </source>
</evidence>
<proteinExistence type="predicted"/>
<dbReference type="KEGG" id="tet:TTHERM_000688439"/>
<keyword evidence="1 2" id="KW-0812">Transmembrane</keyword>
<feature type="transmembrane region" description="Helical" evidence="1">
    <location>
        <begin position="20"/>
        <end position="42"/>
    </location>
</feature>